<keyword evidence="5" id="KW-0804">Transcription</keyword>
<evidence type="ECO:0000256" key="1">
    <source>
        <dbReference type="ARBA" id="ARBA00009437"/>
    </source>
</evidence>
<dbReference type="InterPro" id="IPR005119">
    <property type="entry name" value="LysR_subst-bd"/>
</dbReference>
<keyword evidence="8" id="KW-1185">Reference proteome</keyword>
<dbReference type="PANTHER" id="PTHR30293:SF0">
    <property type="entry name" value="NITROGEN ASSIMILATION REGULATORY PROTEIN NAC"/>
    <property type="match status" value="1"/>
</dbReference>
<dbReference type="Gene3D" id="3.40.190.290">
    <property type="match status" value="1"/>
</dbReference>
<dbReference type="EMBL" id="JZRB01000001">
    <property type="protein sequence ID" value="KJV37250.1"/>
    <property type="molecule type" value="Genomic_DNA"/>
</dbReference>
<evidence type="ECO:0000256" key="3">
    <source>
        <dbReference type="ARBA" id="ARBA00023125"/>
    </source>
</evidence>
<protein>
    <submittedName>
        <fullName evidence="7">LysR family transcriptional regulator</fullName>
    </submittedName>
</protein>
<keyword evidence="3" id="KW-0238">DNA-binding</keyword>
<dbReference type="PROSITE" id="PS50931">
    <property type="entry name" value="HTH_LYSR"/>
    <property type="match status" value="1"/>
</dbReference>
<keyword evidence="4" id="KW-0010">Activator</keyword>
<keyword evidence="2" id="KW-0805">Transcription regulation</keyword>
<dbReference type="InterPro" id="IPR000847">
    <property type="entry name" value="LysR_HTH_N"/>
</dbReference>
<organism evidence="7 8">
    <name type="scientific">Luteibacter yeojuensis</name>
    <dbReference type="NCBI Taxonomy" id="345309"/>
    <lineage>
        <taxon>Bacteria</taxon>
        <taxon>Pseudomonadati</taxon>
        <taxon>Pseudomonadota</taxon>
        <taxon>Gammaproteobacteria</taxon>
        <taxon>Lysobacterales</taxon>
        <taxon>Rhodanobacteraceae</taxon>
        <taxon>Luteibacter</taxon>
    </lineage>
</organism>
<dbReference type="PATRIC" id="fig|345309.4.peg.6"/>
<dbReference type="GO" id="GO:2000142">
    <property type="term" value="P:regulation of DNA-templated transcription initiation"/>
    <property type="evidence" value="ECO:0007669"/>
    <property type="project" value="TreeGrafter"/>
</dbReference>
<evidence type="ECO:0000313" key="8">
    <source>
        <dbReference type="Proteomes" id="UP000033651"/>
    </source>
</evidence>
<dbReference type="Gene3D" id="1.10.10.10">
    <property type="entry name" value="Winged helix-like DNA-binding domain superfamily/Winged helix DNA-binding domain"/>
    <property type="match status" value="1"/>
</dbReference>
<comment type="similarity">
    <text evidence="1">Belongs to the LysR transcriptional regulatory family.</text>
</comment>
<dbReference type="OrthoDB" id="8850588at2"/>
<evidence type="ECO:0000256" key="4">
    <source>
        <dbReference type="ARBA" id="ARBA00023159"/>
    </source>
</evidence>
<dbReference type="AlphaFoldDB" id="A0A0F3L137"/>
<proteinExistence type="inferred from homology"/>
<dbReference type="InterPro" id="IPR036388">
    <property type="entry name" value="WH-like_DNA-bd_sf"/>
</dbReference>
<accession>A0A0F3L137</accession>
<name>A0A0F3L137_9GAMM</name>
<reference evidence="7 8" key="1">
    <citation type="submission" date="2015-03" db="EMBL/GenBank/DDBJ databases">
        <title>Draft genome sequence of Luteibacter yeojuensis strain SU11.</title>
        <authorList>
            <person name="Sulaiman J."/>
            <person name="Priya K."/>
            <person name="Chan K.-G."/>
        </authorList>
    </citation>
    <scope>NUCLEOTIDE SEQUENCE [LARGE SCALE GENOMIC DNA]</scope>
    <source>
        <strain evidence="7 8">SU11</strain>
    </source>
</reference>
<sequence length="302" mass="33340">MDLKHLQSFIRIVEFGSLTRAAATLDVSQSLLSRQVRQLEIELGTHLLERNGRGVVPTEAGRELVEHGRGILRQVEVARLSLGQSRGVYAGKLAIGLPPSVGSTLTVELVMRFRERYPQAQISVVEALSASLLEWLQLGRLDCALLYNPAVNANMRFRHVHSEELNLIGTTRDGRTLPESVPLATLGQYPLIIPSPLHSVRQLIETDAARYGVGLDIRLEIDSVRSLLDLVERGVGYGVLSRNALLTRRGEHDLRGVPIVMPQITTRLVVATPTQRPTSPITEKALEIVDELIAEGRLNADR</sequence>
<evidence type="ECO:0000256" key="2">
    <source>
        <dbReference type="ARBA" id="ARBA00023015"/>
    </source>
</evidence>
<dbReference type="SUPFAM" id="SSF46785">
    <property type="entry name" value="Winged helix' DNA-binding domain"/>
    <property type="match status" value="1"/>
</dbReference>
<feature type="domain" description="HTH lysR-type" evidence="6">
    <location>
        <begin position="1"/>
        <end position="58"/>
    </location>
</feature>
<dbReference type="Proteomes" id="UP000033651">
    <property type="component" value="Unassembled WGS sequence"/>
</dbReference>
<dbReference type="GO" id="GO:0003700">
    <property type="term" value="F:DNA-binding transcription factor activity"/>
    <property type="evidence" value="ECO:0007669"/>
    <property type="project" value="InterPro"/>
</dbReference>
<evidence type="ECO:0000313" key="7">
    <source>
        <dbReference type="EMBL" id="KJV37250.1"/>
    </source>
</evidence>
<dbReference type="Pfam" id="PF00126">
    <property type="entry name" value="HTH_1"/>
    <property type="match status" value="1"/>
</dbReference>
<comment type="caution">
    <text evidence="7">The sequence shown here is derived from an EMBL/GenBank/DDBJ whole genome shotgun (WGS) entry which is preliminary data.</text>
</comment>
<dbReference type="SUPFAM" id="SSF53850">
    <property type="entry name" value="Periplasmic binding protein-like II"/>
    <property type="match status" value="1"/>
</dbReference>
<evidence type="ECO:0000256" key="5">
    <source>
        <dbReference type="ARBA" id="ARBA00023163"/>
    </source>
</evidence>
<dbReference type="InterPro" id="IPR036390">
    <property type="entry name" value="WH_DNA-bd_sf"/>
</dbReference>
<dbReference type="PANTHER" id="PTHR30293">
    <property type="entry name" value="TRANSCRIPTIONAL REGULATORY PROTEIN NAC-RELATED"/>
    <property type="match status" value="1"/>
</dbReference>
<dbReference type="PRINTS" id="PR00039">
    <property type="entry name" value="HTHLYSR"/>
</dbReference>
<evidence type="ECO:0000259" key="6">
    <source>
        <dbReference type="PROSITE" id="PS50931"/>
    </source>
</evidence>
<dbReference type="FunFam" id="1.10.10.10:FF:000001">
    <property type="entry name" value="LysR family transcriptional regulator"/>
    <property type="match status" value="1"/>
</dbReference>
<gene>
    <name evidence="7" type="ORF">VI08_00030</name>
</gene>
<dbReference type="Pfam" id="PF03466">
    <property type="entry name" value="LysR_substrate"/>
    <property type="match status" value="1"/>
</dbReference>
<dbReference type="GO" id="GO:0003677">
    <property type="term" value="F:DNA binding"/>
    <property type="evidence" value="ECO:0007669"/>
    <property type="project" value="UniProtKB-KW"/>
</dbReference>